<dbReference type="EMBL" id="BLKY01000001">
    <property type="protein sequence ID" value="GFG86062.1"/>
    <property type="molecule type" value="Genomic_DNA"/>
</dbReference>
<dbReference type="InterPro" id="IPR000673">
    <property type="entry name" value="Sig_transdc_resp-reg_Me-estase"/>
</dbReference>
<dbReference type="SUPFAM" id="SSF52738">
    <property type="entry name" value="Methylesterase CheB, C-terminal domain"/>
    <property type="match status" value="1"/>
</dbReference>
<dbReference type="Gene3D" id="3.40.50.180">
    <property type="entry name" value="Methylesterase CheB, C-terminal domain"/>
    <property type="match status" value="1"/>
</dbReference>
<evidence type="ECO:0000313" key="6">
    <source>
        <dbReference type="EMBL" id="GFG86062.1"/>
    </source>
</evidence>
<feature type="active site" evidence="4">
    <location>
        <position position="30"/>
    </location>
</feature>
<evidence type="ECO:0000256" key="2">
    <source>
        <dbReference type="ARBA" id="ARBA00039140"/>
    </source>
</evidence>
<dbReference type="PANTHER" id="PTHR42872:SF6">
    <property type="entry name" value="PROTEIN-GLUTAMATE METHYLESTERASE_PROTEIN-GLUTAMINE GLUTAMINASE"/>
    <property type="match status" value="1"/>
</dbReference>
<dbReference type="GO" id="GO:0006935">
    <property type="term" value="P:chemotaxis"/>
    <property type="evidence" value="ECO:0007669"/>
    <property type="project" value="UniProtKB-UniRule"/>
</dbReference>
<gene>
    <name evidence="6" type="ORF">MALGJ_27380</name>
</gene>
<dbReference type="PANTHER" id="PTHR42872">
    <property type="entry name" value="PROTEIN-GLUTAMATE METHYLESTERASE/PROTEIN-GLUTAMINE GLUTAMINASE"/>
    <property type="match status" value="1"/>
</dbReference>
<comment type="catalytic activity">
    <reaction evidence="3">
        <text>[protein]-L-glutamate 5-O-methyl ester + H2O = L-glutamyl-[protein] + methanol + H(+)</text>
        <dbReference type="Rhea" id="RHEA:23236"/>
        <dbReference type="Rhea" id="RHEA-COMP:10208"/>
        <dbReference type="Rhea" id="RHEA-COMP:10311"/>
        <dbReference type="ChEBI" id="CHEBI:15377"/>
        <dbReference type="ChEBI" id="CHEBI:15378"/>
        <dbReference type="ChEBI" id="CHEBI:17790"/>
        <dbReference type="ChEBI" id="CHEBI:29973"/>
        <dbReference type="ChEBI" id="CHEBI:82795"/>
        <dbReference type="EC" id="3.1.1.61"/>
    </reaction>
</comment>
<feature type="active site" evidence="4">
    <location>
        <position position="57"/>
    </location>
</feature>
<reference evidence="6 7" key="1">
    <citation type="journal article" date="2019" name="Emerg. Microbes Infect.">
        <title>Comprehensive subspecies identification of 175 nontuberculous mycobacteria species based on 7547 genomic profiles.</title>
        <authorList>
            <person name="Matsumoto Y."/>
            <person name="Kinjo T."/>
            <person name="Motooka D."/>
            <person name="Nabeya D."/>
            <person name="Jung N."/>
            <person name="Uechi K."/>
            <person name="Horii T."/>
            <person name="Iida T."/>
            <person name="Fujita J."/>
            <person name="Nakamura S."/>
        </authorList>
    </citation>
    <scope>NUCLEOTIDE SEQUENCE [LARGE SCALE GENOMIC DNA]</scope>
    <source>
        <strain evidence="6 7">JCM 30723</strain>
    </source>
</reference>
<feature type="domain" description="CheB-type methylesterase" evidence="5">
    <location>
        <begin position="25"/>
        <end position="205"/>
    </location>
</feature>
<comment type="caution">
    <text evidence="6">The sequence shown here is derived from an EMBL/GenBank/DDBJ whole genome shotgun (WGS) entry which is preliminary data.</text>
</comment>
<protein>
    <recommendedName>
        <fullName evidence="2">protein-glutamate methylesterase</fullName>
        <ecNumber evidence="2">3.1.1.61</ecNumber>
    </recommendedName>
</protein>
<dbReference type="EC" id="3.1.1.61" evidence="2"/>
<dbReference type="GO" id="GO:0000156">
    <property type="term" value="F:phosphorelay response regulator activity"/>
    <property type="evidence" value="ECO:0007669"/>
    <property type="project" value="InterPro"/>
</dbReference>
<evidence type="ECO:0000256" key="4">
    <source>
        <dbReference type="PROSITE-ProRule" id="PRU00050"/>
    </source>
</evidence>
<feature type="active site" evidence="4">
    <location>
        <position position="147"/>
    </location>
</feature>
<dbReference type="PROSITE" id="PS50122">
    <property type="entry name" value="CHEB"/>
    <property type="match status" value="1"/>
</dbReference>
<evidence type="ECO:0000256" key="1">
    <source>
        <dbReference type="ARBA" id="ARBA00022801"/>
    </source>
</evidence>
<evidence type="ECO:0000313" key="7">
    <source>
        <dbReference type="Proteomes" id="UP000465305"/>
    </source>
</evidence>
<keyword evidence="1 4" id="KW-0378">Hydrolase</keyword>
<dbReference type="AlphaFoldDB" id="A0A7I9YBZ6"/>
<accession>A0A7I9YBZ6</accession>
<evidence type="ECO:0000259" key="5">
    <source>
        <dbReference type="PROSITE" id="PS50122"/>
    </source>
</evidence>
<dbReference type="Proteomes" id="UP000465305">
    <property type="component" value="Unassembled WGS sequence"/>
</dbReference>
<sequence>MRITLAAMFATRHNGAAAPAAFGRVVLVASLGGMKALNEVLCRLPADYPVPVVVAQHRRATRGSGDILARVLADNTCLRVRTAETGAPADQPGVTVIPARTTATIDPRGVWTVRDAPGEMGVGDAVLASSAAQTPTIAVILTGRLADGSNGCRAVKRNGGRVLVQDPSTAEASGMPAHALATGCADFVLPLDRLAAAVLALTTAPGGAALLAVPLPPWASLHADAR</sequence>
<evidence type="ECO:0000256" key="3">
    <source>
        <dbReference type="ARBA" id="ARBA00048267"/>
    </source>
</evidence>
<dbReference type="Pfam" id="PF01339">
    <property type="entry name" value="CheB_methylest"/>
    <property type="match status" value="1"/>
</dbReference>
<dbReference type="GO" id="GO:0005737">
    <property type="term" value="C:cytoplasm"/>
    <property type="evidence" value="ECO:0007669"/>
    <property type="project" value="InterPro"/>
</dbReference>
<name>A0A7I9YBZ6_MYCAL</name>
<organism evidence="6 7">
    <name type="scientific">Mycolicibacter algericus</name>
    <name type="common">Mycobacterium algericum</name>
    <dbReference type="NCBI Taxonomy" id="1288388"/>
    <lineage>
        <taxon>Bacteria</taxon>
        <taxon>Bacillati</taxon>
        <taxon>Actinomycetota</taxon>
        <taxon>Actinomycetes</taxon>
        <taxon>Mycobacteriales</taxon>
        <taxon>Mycobacteriaceae</taxon>
        <taxon>Mycolicibacter</taxon>
    </lineage>
</organism>
<dbReference type="GO" id="GO:0008984">
    <property type="term" value="F:protein-glutamate methylesterase activity"/>
    <property type="evidence" value="ECO:0007669"/>
    <property type="project" value="UniProtKB-EC"/>
</dbReference>
<keyword evidence="4" id="KW-0145">Chemotaxis</keyword>
<proteinExistence type="predicted"/>
<dbReference type="InterPro" id="IPR035909">
    <property type="entry name" value="CheB_C"/>
</dbReference>